<sequence>MSPFTFFESQRSTTSTQLEIIDISQPSTLPVSLPAPPRAVATHSSSHSQTFDPIDDFFGTSSRASTSSRGTHDSRHDDGAASTFSTGDIPPPYEPQHHYDADVEMGLPAYDSQEEPATLAMYLFKYGFLFPPFWLLGAIILFLSLSAPSDFHPHKTEQERNEMLDVMRKTEVKWGRRCAVALLVLLLVVGVVVGLVVSVKLGV</sequence>
<keyword evidence="2" id="KW-1133">Transmembrane helix</keyword>
<feature type="region of interest" description="Disordered" evidence="1">
    <location>
        <begin position="27"/>
        <end position="98"/>
    </location>
</feature>
<keyword evidence="4" id="KW-1185">Reference proteome</keyword>
<dbReference type="OrthoDB" id="3358294at2759"/>
<reference evidence="4" key="1">
    <citation type="journal article" date="2014" name="Proc. Natl. Acad. Sci. U.S.A.">
        <title>Extensive sampling of basidiomycete genomes demonstrates inadequacy of the white-rot/brown-rot paradigm for wood decay fungi.</title>
        <authorList>
            <person name="Riley R."/>
            <person name="Salamov A.A."/>
            <person name="Brown D.W."/>
            <person name="Nagy L.G."/>
            <person name="Floudas D."/>
            <person name="Held B.W."/>
            <person name="Levasseur A."/>
            <person name="Lombard V."/>
            <person name="Morin E."/>
            <person name="Otillar R."/>
            <person name="Lindquist E.A."/>
            <person name="Sun H."/>
            <person name="LaButti K.M."/>
            <person name="Schmutz J."/>
            <person name="Jabbour D."/>
            <person name="Luo H."/>
            <person name="Baker S.E."/>
            <person name="Pisabarro A.G."/>
            <person name="Walton J.D."/>
            <person name="Blanchette R.A."/>
            <person name="Henrissat B."/>
            <person name="Martin F."/>
            <person name="Cullen D."/>
            <person name="Hibbett D.S."/>
            <person name="Grigoriev I.V."/>
        </authorList>
    </citation>
    <scope>NUCLEOTIDE SEQUENCE [LARGE SCALE GENOMIC DNA]</scope>
    <source>
        <strain evidence="4">MUCL 33604</strain>
    </source>
</reference>
<dbReference type="EMBL" id="KL197714">
    <property type="protein sequence ID" value="KDQ60417.1"/>
    <property type="molecule type" value="Genomic_DNA"/>
</dbReference>
<dbReference type="Proteomes" id="UP000027265">
    <property type="component" value="Unassembled WGS sequence"/>
</dbReference>
<accession>A0A067QA97</accession>
<feature type="compositionally biased region" description="Low complexity" evidence="1">
    <location>
        <begin position="59"/>
        <end position="69"/>
    </location>
</feature>
<evidence type="ECO:0000256" key="2">
    <source>
        <dbReference type="SAM" id="Phobius"/>
    </source>
</evidence>
<keyword evidence="2" id="KW-0812">Transmembrane</keyword>
<dbReference type="InParanoid" id="A0A067QA97"/>
<evidence type="ECO:0000313" key="3">
    <source>
        <dbReference type="EMBL" id="KDQ60417.1"/>
    </source>
</evidence>
<proteinExistence type="predicted"/>
<feature type="transmembrane region" description="Helical" evidence="2">
    <location>
        <begin position="126"/>
        <end position="145"/>
    </location>
</feature>
<name>A0A067QA97_9AGAM</name>
<gene>
    <name evidence="3" type="ORF">JAAARDRAFT_153034</name>
</gene>
<evidence type="ECO:0008006" key="5">
    <source>
        <dbReference type="Google" id="ProtNLM"/>
    </source>
</evidence>
<feature type="compositionally biased region" description="Basic and acidic residues" evidence="1">
    <location>
        <begin position="70"/>
        <end position="79"/>
    </location>
</feature>
<dbReference type="AlphaFoldDB" id="A0A067QA97"/>
<keyword evidence="2" id="KW-0472">Membrane</keyword>
<protein>
    <recommendedName>
        <fullName evidence="5">Transmembrane protein</fullName>
    </recommendedName>
</protein>
<evidence type="ECO:0000256" key="1">
    <source>
        <dbReference type="SAM" id="MobiDB-lite"/>
    </source>
</evidence>
<feature type="compositionally biased region" description="Polar residues" evidence="1">
    <location>
        <begin position="42"/>
        <end position="51"/>
    </location>
</feature>
<feature type="transmembrane region" description="Helical" evidence="2">
    <location>
        <begin position="178"/>
        <end position="199"/>
    </location>
</feature>
<evidence type="ECO:0000313" key="4">
    <source>
        <dbReference type="Proteomes" id="UP000027265"/>
    </source>
</evidence>
<organism evidence="3 4">
    <name type="scientific">Jaapia argillacea MUCL 33604</name>
    <dbReference type="NCBI Taxonomy" id="933084"/>
    <lineage>
        <taxon>Eukaryota</taxon>
        <taxon>Fungi</taxon>
        <taxon>Dikarya</taxon>
        <taxon>Basidiomycota</taxon>
        <taxon>Agaricomycotina</taxon>
        <taxon>Agaricomycetes</taxon>
        <taxon>Agaricomycetidae</taxon>
        <taxon>Jaapiales</taxon>
        <taxon>Jaapiaceae</taxon>
        <taxon>Jaapia</taxon>
    </lineage>
</organism>
<dbReference type="HOGENOM" id="CLU_103448_0_0_1"/>